<protein>
    <submittedName>
        <fullName evidence="1">Uncharacterized protein</fullName>
    </submittedName>
</protein>
<name>A0A229UQ57_9BACL</name>
<dbReference type="OrthoDB" id="2615908at2"/>
<gene>
    <name evidence="1" type="ORF">CF651_14300</name>
</gene>
<reference evidence="1 2" key="1">
    <citation type="submission" date="2017-07" db="EMBL/GenBank/DDBJ databases">
        <title>Genome sequencing and assembly of Paenibacillus rigui.</title>
        <authorList>
            <person name="Mayilraj S."/>
        </authorList>
    </citation>
    <scope>NUCLEOTIDE SEQUENCE [LARGE SCALE GENOMIC DNA]</scope>
    <source>
        <strain evidence="1 2">JCM 16352</strain>
    </source>
</reference>
<dbReference type="AlphaFoldDB" id="A0A229UQ57"/>
<evidence type="ECO:0000313" key="2">
    <source>
        <dbReference type="Proteomes" id="UP000215509"/>
    </source>
</evidence>
<accession>A0A229UQ57</accession>
<dbReference type="EMBL" id="NMQW01000020">
    <property type="protein sequence ID" value="OXM85558.1"/>
    <property type="molecule type" value="Genomic_DNA"/>
</dbReference>
<dbReference type="Proteomes" id="UP000215509">
    <property type="component" value="Unassembled WGS sequence"/>
</dbReference>
<sequence>MTDQFEMFDDPYKMLILLATLVAEHNNEELDYNQVPAFENETFLLKHELFVYKKENVEISWYRFLGRDISCTKDLTRKEYNKMFVDCMASLYGVN</sequence>
<comment type="caution">
    <text evidence="1">The sequence shown here is derived from an EMBL/GenBank/DDBJ whole genome shotgun (WGS) entry which is preliminary data.</text>
</comment>
<keyword evidence="2" id="KW-1185">Reference proteome</keyword>
<organism evidence="1 2">
    <name type="scientific">Paenibacillus rigui</name>
    <dbReference type="NCBI Taxonomy" id="554312"/>
    <lineage>
        <taxon>Bacteria</taxon>
        <taxon>Bacillati</taxon>
        <taxon>Bacillota</taxon>
        <taxon>Bacilli</taxon>
        <taxon>Bacillales</taxon>
        <taxon>Paenibacillaceae</taxon>
        <taxon>Paenibacillus</taxon>
    </lineage>
</organism>
<proteinExistence type="predicted"/>
<dbReference type="RefSeq" id="WP_094015549.1">
    <property type="nucleotide sequence ID" value="NZ_NMQW01000020.1"/>
</dbReference>
<evidence type="ECO:0000313" key="1">
    <source>
        <dbReference type="EMBL" id="OXM85558.1"/>
    </source>
</evidence>